<reference evidence="2 3" key="1">
    <citation type="submission" date="2016-10" db="EMBL/GenBank/DDBJ databases">
        <authorList>
            <person name="de Groot N.N."/>
        </authorList>
    </citation>
    <scope>NUCLEOTIDE SEQUENCE [LARGE SCALE GENOMIC DNA]</scope>
    <source>
        <strain evidence="2 3">APO</strain>
    </source>
</reference>
<dbReference type="Gene3D" id="2.30.40.10">
    <property type="entry name" value="Urease, subunit C, domain 1"/>
    <property type="match status" value="1"/>
</dbReference>
<organism evidence="2 3">
    <name type="scientific">Tindallia californiensis</name>
    <dbReference type="NCBI Taxonomy" id="159292"/>
    <lineage>
        <taxon>Bacteria</taxon>
        <taxon>Bacillati</taxon>
        <taxon>Bacillota</taxon>
        <taxon>Clostridia</taxon>
        <taxon>Peptostreptococcales</taxon>
        <taxon>Tindalliaceae</taxon>
        <taxon>Tindallia</taxon>
    </lineage>
</organism>
<evidence type="ECO:0000259" key="1">
    <source>
        <dbReference type="Pfam" id="PF01979"/>
    </source>
</evidence>
<dbReference type="PANTHER" id="PTHR43135">
    <property type="entry name" value="ALPHA-D-RIBOSE 1-METHYLPHOSPHONATE 5-TRIPHOSPHATE DIPHOSPHATASE"/>
    <property type="match status" value="1"/>
</dbReference>
<dbReference type="OrthoDB" id="9797498at2"/>
<name>A0A1H3PAS7_9FIRM</name>
<dbReference type="Proteomes" id="UP000199230">
    <property type="component" value="Unassembled WGS sequence"/>
</dbReference>
<dbReference type="SUPFAM" id="SSF51556">
    <property type="entry name" value="Metallo-dependent hydrolases"/>
    <property type="match status" value="1"/>
</dbReference>
<dbReference type="AlphaFoldDB" id="A0A1H3PAS7"/>
<dbReference type="RefSeq" id="WP_093313825.1">
    <property type="nucleotide sequence ID" value="NZ_FNPV01000006.1"/>
</dbReference>
<dbReference type="PANTHER" id="PTHR43135:SF3">
    <property type="entry name" value="ALPHA-D-RIBOSE 1-METHYLPHOSPHONATE 5-TRIPHOSPHATE DIPHOSPHATASE"/>
    <property type="match status" value="1"/>
</dbReference>
<keyword evidence="3" id="KW-1185">Reference proteome</keyword>
<dbReference type="STRING" id="159292.SAMN05192546_106106"/>
<feature type="domain" description="Amidohydrolase-related" evidence="1">
    <location>
        <begin position="56"/>
        <end position="394"/>
    </location>
</feature>
<dbReference type="GO" id="GO:0016810">
    <property type="term" value="F:hydrolase activity, acting on carbon-nitrogen (but not peptide) bonds"/>
    <property type="evidence" value="ECO:0007669"/>
    <property type="project" value="InterPro"/>
</dbReference>
<dbReference type="InterPro" id="IPR032466">
    <property type="entry name" value="Metal_Hydrolase"/>
</dbReference>
<evidence type="ECO:0000313" key="2">
    <source>
        <dbReference type="EMBL" id="SDY98181.1"/>
    </source>
</evidence>
<sequence length="400" mass="43093">MKKTLLKGATLIDGNAGEPLENAVMLIEGERIKQIAREGEIQIEDEMEVVDLTGKTLMPGMINSHVHILMEPVGDPFSLMTTESATKTTLRGVANLEKHLKSGVTYFRDLGGYGHIDVELKKAVDEGFIKGPEFLAAGKVIAMTGGHGWQMGRECDGLEEVRKATREQLKAGVNVIKIMATGGVMTAGVEPGSPQLTLEEMAVAVEEANKAGRRTATHAQGTTGIKNAILAGVNSVEHGIFLDDETIDLMVKRDVYLVPTLAAPHCIIEAGVEKGVPLQAVEKSKKIMGTHFESFRKAREAGVKIAMGTDAGTPFNLHDNTVLELKLMMDGGMTGMEAIQSSTKTAAELLGIEENYGSLEAGKVADFIVLEENPLKNIEALDKIEQVYKKGKRVTTTREA</sequence>
<evidence type="ECO:0000313" key="3">
    <source>
        <dbReference type="Proteomes" id="UP000199230"/>
    </source>
</evidence>
<dbReference type="Gene3D" id="3.20.20.140">
    <property type="entry name" value="Metal-dependent hydrolases"/>
    <property type="match status" value="1"/>
</dbReference>
<dbReference type="CDD" id="cd01299">
    <property type="entry name" value="Met_dep_hydrolase_A"/>
    <property type="match status" value="1"/>
</dbReference>
<dbReference type="EMBL" id="FNPV01000006">
    <property type="protein sequence ID" value="SDY98181.1"/>
    <property type="molecule type" value="Genomic_DNA"/>
</dbReference>
<dbReference type="InterPro" id="IPR051781">
    <property type="entry name" value="Metallo-dep_Hydrolase"/>
</dbReference>
<dbReference type="InterPro" id="IPR011059">
    <property type="entry name" value="Metal-dep_hydrolase_composite"/>
</dbReference>
<accession>A0A1H3PAS7</accession>
<dbReference type="Pfam" id="PF01979">
    <property type="entry name" value="Amidohydro_1"/>
    <property type="match status" value="1"/>
</dbReference>
<dbReference type="InterPro" id="IPR057744">
    <property type="entry name" value="OTAase-like"/>
</dbReference>
<dbReference type="SUPFAM" id="SSF51338">
    <property type="entry name" value="Composite domain of metallo-dependent hydrolases"/>
    <property type="match status" value="1"/>
</dbReference>
<proteinExistence type="predicted"/>
<protein>
    <submittedName>
        <fullName evidence="2">Imidazolonepropionase</fullName>
    </submittedName>
</protein>
<dbReference type="InterPro" id="IPR006680">
    <property type="entry name" value="Amidohydro-rel"/>
</dbReference>
<gene>
    <name evidence="2" type="ORF">SAMN05192546_106106</name>
</gene>